<keyword evidence="14" id="KW-1185">Reference proteome</keyword>
<dbReference type="Proteomes" id="UP001642409">
    <property type="component" value="Unassembled WGS sequence"/>
</dbReference>
<dbReference type="EMBL" id="CATOUU010000110">
    <property type="protein sequence ID" value="CAI9916789.1"/>
    <property type="molecule type" value="Genomic_DNA"/>
</dbReference>
<dbReference type="InterPro" id="IPR001841">
    <property type="entry name" value="Znf_RING"/>
</dbReference>
<evidence type="ECO:0000259" key="7">
    <source>
        <dbReference type="PROSITE" id="PS51270"/>
    </source>
</evidence>
<dbReference type="PROSITE" id="PS51270">
    <property type="entry name" value="ZF_CTCHY"/>
    <property type="match status" value="1"/>
</dbReference>
<evidence type="ECO:0000256" key="3">
    <source>
        <dbReference type="ARBA" id="ARBA00022833"/>
    </source>
</evidence>
<dbReference type="GO" id="GO:0061630">
    <property type="term" value="F:ubiquitin protein ligase activity"/>
    <property type="evidence" value="ECO:0007669"/>
    <property type="project" value="TreeGrafter"/>
</dbReference>
<evidence type="ECO:0000313" key="8">
    <source>
        <dbReference type="EMBL" id="CAI9916789.1"/>
    </source>
</evidence>
<reference evidence="10 14" key="2">
    <citation type="submission" date="2024-07" db="EMBL/GenBank/DDBJ databases">
        <authorList>
            <person name="Akdeniz Z."/>
        </authorList>
    </citation>
    <scope>NUCLEOTIDE SEQUENCE [LARGE SCALE GENOMIC DNA]</scope>
</reference>
<evidence type="ECO:0000313" key="14">
    <source>
        <dbReference type="Proteomes" id="UP001642409"/>
    </source>
</evidence>
<dbReference type="GO" id="GO:0006511">
    <property type="term" value="P:ubiquitin-dependent protein catabolic process"/>
    <property type="evidence" value="ECO:0007669"/>
    <property type="project" value="TreeGrafter"/>
</dbReference>
<dbReference type="GO" id="GO:0005634">
    <property type="term" value="C:nucleus"/>
    <property type="evidence" value="ECO:0007669"/>
    <property type="project" value="TreeGrafter"/>
</dbReference>
<feature type="domain" description="CTCHY-type" evidence="7">
    <location>
        <begin position="207"/>
        <end position="273"/>
    </location>
</feature>
<dbReference type="EMBL" id="CAXDID020001082">
    <property type="protein sequence ID" value="CAL6116763.1"/>
    <property type="molecule type" value="Genomic_DNA"/>
</dbReference>
<dbReference type="GO" id="GO:0008270">
    <property type="term" value="F:zinc ion binding"/>
    <property type="evidence" value="ECO:0007669"/>
    <property type="project" value="UniProtKB-KW"/>
</dbReference>
<feature type="domain" description="RING-type" evidence="5">
    <location>
        <begin position="272"/>
        <end position="315"/>
    </location>
</feature>
<evidence type="ECO:0000313" key="9">
    <source>
        <dbReference type="EMBL" id="CAI9938698.1"/>
    </source>
</evidence>
<gene>
    <name evidence="10" type="ORF">HINF_LOCUS24213</name>
    <name evidence="9" type="ORF">HINF_LOCUS26343</name>
    <name evidence="8" type="ORF">HINF_LOCUS4434</name>
    <name evidence="11" type="ORF">HINF_LOCUS56093</name>
    <name evidence="12" type="ORF">HINF_LOCUS56097</name>
    <name evidence="13" type="ORF">HINF_LOCUS79184</name>
</gene>
<keyword evidence="3" id="KW-0862">Zinc</keyword>
<dbReference type="PROSITE" id="PS50089">
    <property type="entry name" value="ZF_RING_2"/>
    <property type="match status" value="1"/>
</dbReference>
<keyword evidence="2 4" id="KW-0863">Zinc-finger</keyword>
<proteinExistence type="predicted"/>
<keyword evidence="1" id="KW-0479">Metal-binding</keyword>
<organism evidence="9">
    <name type="scientific">Hexamita inflata</name>
    <dbReference type="NCBI Taxonomy" id="28002"/>
    <lineage>
        <taxon>Eukaryota</taxon>
        <taxon>Metamonada</taxon>
        <taxon>Diplomonadida</taxon>
        <taxon>Hexamitidae</taxon>
        <taxon>Hexamitinae</taxon>
        <taxon>Hexamita</taxon>
    </lineage>
</organism>
<dbReference type="InterPro" id="IPR017921">
    <property type="entry name" value="Znf_CTCHY"/>
</dbReference>
<evidence type="ECO:0000256" key="1">
    <source>
        <dbReference type="ARBA" id="ARBA00022723"/>
    </source>
</evidence>
<dbReference type="InterPro" id="IPR037274">
    <property type="entry name" value="Znf_CHY_sf"/>
</dbReference>
<dbReference type="EMBL" id="CAXDID020000070">
    <property type="protein sequence ID" value="CAL6014315.1"/>
    <property type="molecule type" value="Genomic_DNA"/>
</dbReference>
<dbReference type="EMBL" id="CAXDID020000301">
    <property type="protein sequence ID" value="CAL6073431.1"/>
    <property type="molecule type" value="Genomic_DNA"/>
</dbReference>
<dbReference type="GO" id="GO:0016567">
    <property type="term" value="P:protein ubiquitination"/>
    <property type="evidence" value="ECO:0007669"/>
    <property type="project" value="TreeGrafter"/>
</dbReference>
<comment type="caution">
    <text evidence="9">The sequence shown here is derived from an EMBL/GenBank/DDBJ whole genome shotgun (WGS) entry which is preliminary data.</text>
</comment>
<evidence type="ECO:0000313" key="11">
    <source>
        <dbReference type="EMBL" id="CAL6073423.1"/>
    </source>
</evidence>
<dbReference type="SUPFAM" id="SSF57850">
    <property type="entry name" value="RING/U-box"/>
    <property type="match status" value="1"/>
</dbReference>
<dbReference type="Pfam" id="PF13639">
    <property type="entry name" value="zf-RING_2"/>
    <property type="match status" value="1"/>
</dbReference>
<dbReference type="InterPro" id="IPR013083">
    <property type="entry name" value="Znf_RING/FYVE/PHD"/>
</dbReference>
<name>A0AA86UFG0_9EUKA</name>
<dbReference type="PROSITE" id="PS51266">
    <property type="entry name" value="ZF_CHY"/>
    <property type="match status" value="1"/>
</dbReference>
<dbReference type="SUPFAM" id="SSF161245">
    <property type="entry name" value="Zinc hairpin stack"/>
    <property type="match status" value="1"/>
</dbReference>
<protein>
    <submittedName>
        <fullName evidence="9">RING finger and CHY zinc finger domain-containing protein</fullName>
    </submittedName>
    <submittedName>
        <fullName evidence="10">RING_finger and CHY zinc finger domain-containing protein</fullName>
    </submittedName>
</protein>
<accession>A0AA86UFG0</accession>
<dbReference type="AlphaFoldDB" id="A0AA86UFG0"/>
<evidence type="ECO:0000259" key="5">
    <source>
        <dbReference type="PROSITE" id="PS50089"/>
    </source>
</evidence>
<sequence length="470" mass="55305">MYIFLQLYNYVYLQFQHSLTKCDCLMQPITQQQSDHSQEHCNEVMIAKIFKLEPGSRDKSDSDKQIVLKQFTYQTISDERKSYIDSEMKKIYHHMLLEYYDPTIPDYTCLSNFHKREGEYAKNWVEKPLDQQVFAKYELGKSVGCGHYIRGCQVRCETCQKFYPCRLCHDDEEDHDFPRYKTTTVKCNYCHEEQPIQQNCRHCNALFGSYYCDKCKLACNMGVDAKPNYHCDGCKMCMVGLRSESKHCDKCNGCFNVAYFDKHKCIQEKTDCIICLGELTKTIYGRIVLQCGHQLHSHCYHQLINSNILKCPICKRFMPVDQDRESILRWQKKLYRKVFIPFEYEGYVVKVKCNDCSREFPQHHHPLLYYCPSCDLFNCEIIDEYSGIPQQKVMQILKQFENQNQNIIHPRHTQVDDVLQVLQDQFGDAQITLDFLGCELDKTNVAVFGAVLNQFPKTLEELKALYISSL</sequence>
<feature type="domain" description="CHY-type" evidence="6">
    <location>
        <begin position="138"/>
        <end position="205"/>
    </location>
</feature>
<dbReference type="PANTHER" id="PTHR21319">
    <property type="entry name" value="RING FINGER AND CHY ZINC FINGER DOMAIN-CONTAINING PROTEIN 1"/>
    <property type="match status" value="1"/>
</dbReference>
<dbReference type="SMART" id="SM00184">
    <property type="entry name" value="RING"/>
    <property type="match status" value="1"/>
</dbReference>
<dbReference type="InterPro" id="IPR008913">
    <property type="entry name" value="Znf_CHY"/>
</dbReference>
<reference evidence="9" key="1">
    <citation type="submission" date="2023-06" db="EMBL/GenBank/DDBJ databases">
        <authorList>
            <person name="Kurt Z."/>
        </authorList>
    </citation>
    <scope>NUCLEOTIDE SEQUENCE</scope>
</reference>
<evidence type="ECO:0000256" key="2">
    <source>
        <dbReference type="ARBA" id="ARBA00022771"/>
    </source>
</evidence>
<dbReference type="Gene3D" id="3.30.40.10">
    <property type="entry name" value="Zinc/RING finger domain, C3HC4 (zinc finger)"/>
    <property type="match status" value="1"/>
</dbReference>
<evidence type="ECO:0000259" key="6">
    <source>
        <dbReference type="PROSITE" id="PS51266"/>
    </source>
</evidence>
<evidence type="ECO:0000313" key="13">
    <source>
        <dbReference type="EMBL" id="CAL6116763.1"/>
    </source>
</evidence>
<dbReference type="EMBL" id="CATOUU010000656">
    <property type="protein sequence ID" value="CAI9938698.1"/>
    <property type="molecule type" value="Genomic_DNA"/>
</dbReference>
<dbReference type="EMBL" id="CAXDID020000301">
    <property type="protein sequence ID" value="CAL6073423.1"/>
    <property type="molecule type" value="Genomic_DNA"/>
</dbReference>
<dbReference type="PANTHER" id="PTHR21319:SF53">
    <property type="entry name" value="RING FINGER AND CHY ZINC FINGER DOMAIN-CONTAINING PROTEIN 1"/>
    <property type="match status" value="1"/>
</dbReference>
<evidence type="ECO:0000256" key="4">
    <source>
        <dbReference type="PROSITE-ProRule" id="PRU00601"/>
    </source>
</evidence>
<evidence type="ECO:0000313" key="12">
    <source>
        <dbReference type="EMBL" id="CAL6073431.1"/>
    </source>
</evidence>
<evidence type="ECO:0000313" key="10">
    <source>
        <dbReference type="EMBL" id="CAL6014315.1"/>
    </source>
</evidence>
<dbReference type="SUPFAM" id="SSF161219">
    <property type="entry name" value="CHY zinc finger-like"/>
    <property type="match status" value="1"/>
</dbReference>
<dbReference type="InterPro" id="IPR037275">
    <property type="entry name" value="Znf_CTCHY_sf"/>
</dbReference>
<dbReference type="Pfam" id="PF05495">
    <property type="entry name" value="zf-CHY"/>
    <property type="match status" value="1"/>
</dbReference>